<feature type="domain" description="ARID" evidence="4">
    <location>
        <begin position="22"/>
        <end position="114"/>
    </location>
</feature>
<dbReference type="PROSITE" id="PS51011">
    <property type="entry name" value="ARID"/>
    <property type="match status" value="1"/>
</dbReference>
<dbReference type="Pfam" id="PF01388">
    <property type="entry name" value="ARID"/>
    <property type="match status" value="1"/>
</dbReference>
<dbReference type="RefSeq" id="XP_020901773.1">
    <property type="nucleotide sequence ID" value="XM_021046114.2"/>
</dbReference>
<dbReference type="InterPro" id="IPR052406">
    <property type="entry name" value="Chromatin_Remodeling_Comp"/>
</dbReference>
<dbReference type="AlphaFoldDB" id="A0A913XB61"/>
<dbReference type="PANTHER" id="PTHR22970">
    <property type="entry name" value="AT-RICH INTERACTIVE DOMAIN-CONTAINING PROTEIN 2"/>
    <property type="match status" value="1"/>
</dbReference>
<organism evidence="5 6">
    <name type="scientific">Exaiptasia diaphana</name>
    <name type="common">Tropical sea anemone</name>
    <name type="synonym">Aiptasia pulchella</name>
    <dbReference type="NCBI Taxonomy" id="2652724"/>
    <lineage>
        <taxon>Eukaryota</taxon>
        <taxon>Metazoa</taxon>
        <taxon>Cnidaria</taxon>
        <taxon>Anthozoa</taxon>
        <taxon>Hexacorallia</taxon>
        <taxon>Actiniaria</taxon>
        <taxon>Aiptasiidae</taxon>
        <taxon>Exaiptasia</taxon>
    </lineage>
</organism>
<proteinExistence type="predicted"/>
<keyword evidence="2" id="KW-0804">Transcription</keyword>
<evidence type="ECO:0000259" key="4">
    <source>
        <dbReference type="PROSITE" id="PS51011"/>
    </source>
</evidence>
<keyword evidence="6" id="KW-1185">Reference proteome</keyword>
<dbReference type="PANTHER" id="PTHR22970:SF14">
    <property type="entry name" value="AT-RICH INTERACTIVE DOMAIN-CONTAINING PROTEIN 2"/>
    <property type="match status" value="1"/>
</dbReference>
<keyword evidence="3" id="KW-0539">Nucleus</keyword>
<dbReference type="GeneID" id="110240312"/>
<dbReference type="KEGG" id="epa:110240312"/>
<dbReference type="OrthoDB" id="338531at2759"/>
<sequence>MFHPLHFRKTAKELGMDAGLYEREYNHFLAKLKKFHESKGSPFRRLPWLGGQFLDLYLLYKKVTSFGGWIKVTEDKRWRDIAEVFNLPSTCTNAAFALRQHYSRYLETFERINFFGEDAEDVMSGSRPHTPVSALPITSPSEYVSPSPVDITRNFEKLVLSLQCGLPNEVDFGINICMLLSNVNNSVFNLTKVMEK</sequence>
<evidence type="ECO:0000256" key="2">
    <source>
        <dbReference type="ARBA" id="ARBA00023163"/>
    </source>
</evidence>
<accession>A0A913XB61</accession>
<dbReference type="EnsemblMetazoa" id="XM_021046114.2">
    <property type="protein sequence ID" value="XP_020901773.1"/>
    <property type="gene ID" value="LOC110240312"/>
</dbReference>
<evidence type="ECO:0000313" key="5">
    <source>
        <dbReference type="EnsemblMetazoa" id="XP_020901773.1"/>
    </source>
</evidence>
<dbReference type="OMA" id="KCANACV"/>
<dbReference type="SMART" id="SM01014">
    <property type="entry name" value="ARID"/>
    <property type="match status" value="1"/>
</dbReference>
<dbReference type="GO" id="GO:0003677">
    <property type="term" value="F:DNA binding"/>
    <property type="evidence" value="ECO:0007669"/>
    <property type="project" value="InterPro"/>
</dbReference>
<dbReference type="InterPro" id="IPR036431">
    <property type="entry name" value="ARID_dom_sf"/>
</dbReference>
<dbReference type="CDD" id="cd16866">
    <property type="entry name" value="ARID_ARID2"/>
    <property type="match status" value="1"/>
</dbReference>
<dbReference type="SMART" id="SM00501">
    <property type="entry name" value="BRIGHT"/>
    <property type="match status" value="1"/>
</dbReference>
<dbReference type="SUPFAM" id="SSF46774">
    <property type="entry name" value="ARID-like"/>
    <property type="match status" value="1"/>
</dbReference>
<reference evidence="5" key="1">
    <citation type="submission" date="2022-11" db="UniProtKB">
        <authorList>
            <consortium name="EnsemblMetazoa"/>
        </authorList>
    </citation>
    <scope>IDENTIFICATION</scope>
</reference>
<protein>
    <recommendedName>
        <fullName evidence="4">ARID domain-containing protein</fullName>
    </recommendedName>
</protein>
<evidence type="ECO:0000313" key="6">
    <source>
        <dbReference type="Proteomes" id="UP000887567"/>
    </source>
</evidence>
<keyword evidence="1" id="KW-0805">Transcription regulation</keyword>
<dbReference type="Proteomes" id="UP000887567">
    <property type="component" value="Unplaced"/>
</dbReference>
<dbReference type="Gene3D" id="1.10.150.60">
    <property type="entry name" value="ARID DNA-binding domain"/>
    <property type="match status" value="1"/>
</dbReference>
<evidence type="ECO:0000256" key="1">
    <source>
        <dbReference type="ARBA" id="ARBA00023015"/>
    </source>
</evidence>
<name>A0A913XB61_EXADI</name>
<evidence type="ECO:0000256" key="3">
    <source>
        <dbReference type="ARBA" id="ARBA00023242"/>
    </source>
</evidence>
<dbReference type="InterPro" id="IPR001606">
    <property type="entry name" value="ARID_dom"/>
</dbReference>